<keyword evidence="11" id="KW-0067">ATP-binding</keyword>
<dbReference type="Gene3D" id="3.30.565.10">
    <property type="entry name" value="Histidine kinase-like ATPase, C-terminal domain"/>
    <property type="match status" value="1"/>
</dbReference>
<proteinExistence type="predicted"/>
<dbReference type="NCBIfam" id="TIGR00229">
    <property type="entry name" value="sensory_box"/>
    <property type="match status" value="3"/>
</dbReference>
<reference evidence="28 29" key="1">
    <citation type="submission" date="2019-10" db="EMBL/GenBank/DDBJ databases">
        <title>Paraburkholderia sp. isolated from nodules of Mimosa pudica from Brazilian Atlantic Forest soils.</title>
        <authorList>
            <person name="Paulitsch F."/>
            <person name="Hungria M."/>
            <person name="Dall'Agnol R."/>
        </authorList>
    </citation>
    <scope>NUCLEOTIDE SEQUENCE [LARGE SCALE GENOMIC DNA]</scope>
    <source>
        <strain evidence="28 29">CNPSo 3157</strain>
    </source>
</reference>
<dbReference type="InterPro" id="IPR001610">
    <property type="entry name" value="PAC"/>
</dbReference>
<comment type="function">
    <text evidence="16">Member of the two-component regulatory system BvgS/BvgA. Phosphorylates BvgA via a four-step phosphorelay in response to environmental signals.</text>
</comment>
<dbReference type="Pfam" id="PF02518">
    <property type="entry name" value="HATPase_c"/>
    <property type="match status" value="1"/>
</dbReference>
<feature type="domain" description="PAS" evidence="25">
    <location>
        <begin position="710"/>
        <end position="775"/>
    </location>
</feature>
<dbReference type="SMART" id="SM00086">
    <property type="entry name" value="PAC"/>
    <property type="match status" value="3"/>
</dbReference>
<evidence type="ECO:0000256" key="11">
    <source>
        <dbReference type="ARBA" id="ARBA00022840"/>
    </source>
</evidence>
<dbReference type="PANTHER" id="PTHR45339">
    <property type="entry name" value="HYBRID SIGNAL TRANSDUCTION HISTIDINE KINASE J"/>
    <property type="match status" value="1"/>
</dbReference>
<dbReference type="Pfam" id="PF01627">
    <property type="entry name" value="Hpt"/>
    <property type="match status" value="1"/>
</dbReference>
<dbReference type="InterPro" id="IPR000014">
    <property type="entry name" value="PAS"/>
</dbReference>
<keyword evidence="14" id="KW-0843">Virulence</keyword>
<dbReference type="InterPro" id="IPR011006">
    <property type="entry name" value="CheY-like_superfamily"/>
</dbReference>
<organism evidence="28 29">
    <name type="scientific">Paraburkholderia franconis</name>
    <dbReference type="NCBI Taxonomy" id="2654983"/>
    <lineage>
        <taxon>Bacteria</taxon>
        <taxon>Pseudomonadati</taxon>
        <taxon>Pseudomonadota</taxon>
        <taxon>Betaproteobacteria</taxon>
        <taxon>Burkholderiales</taxon>
        <taxon>Burkholderiaceae</taxon>
        <taxon>Paraburkholderia</taxon>
    </lineage>
</organism>
<dbReference type="SUPFAM" id="SSF47226">
    <property type="entry name" value="Histidine-containing phosphotransfer domain, HPT domain"/>
    <property type="match status" value="1"/>
</dbReference>
<dbReference type="EMBL" id="WHNP01000025">
    <property type="protein sequence ID" value="MPW19987.1"/>
    <property type="molecule type" value="Genomic_DNA"/>
</dbReference>
<evidence type="ECO:0000256" key="22">
    <source>
        <dbReference type="SAM" id="Phobius"/>
    </source>
</evidence>
<feature type="modified residue" description="4-aspartylphosphate" evidence="21">
    <location>
        <position position="1280"/>
    </location>
</feature>
<dbReference type="CDD" id="cd00088">
    <property type="entry name" value="HPT"/>
    <property type="match status" value="1"/>
</dbReference>
<evidence type="ECO:0000256" key="19">
    <source>
        <dbReference type="ARBA" id="ARBA00070152"/>
    </source>
</evidence>
<dbReference type="CDD" id="cd12914">
    <property type="entry name" value="PDC1_DGC_like"/>
    <property type="match status" value="1"/>
</dbReference>
<dbReference type="SUPFAM" id="SSF55874">
    <property type="entry name" value="ATPase domain of HSP90 chaperone/DNA topoisomerase II/histidine kinase"/>
    <property type="match status" value="1"/>
</dbReference>
<dbReference type="FunFam" id="1.10.287.130:FF:000002">
    <property type="entry name" value="Two-component osmosensing histidine kinase"/>
    <property type="match status" value="1"/>
</dbReference>
<dbReference type="GO" id="GO:0005886">
    <property type="term" value="C:plasma membrane"/>
    <property type="evidence" value="ECO:0007669"/>
    <property type="project" value="UniProtKB-SubCell"/>
</dbReference>
<dbReference type="CDD" id="cd00130">
    <property type="entry name" value="PAS"/>
    <property type="match status" value="3"/>
</dbReference>
<dbReference type="Proteomes" id="UP000484381">
    <property type="component" value="Unassembled WGS sequence"/>
</dbReference>
<dbReference type="GO" id="GO:0000155">
    <property type="term" value="F:phosphorelay sensor kinase activity"/>
    <property type="evidence" value="ECO:0007669"/>
    <property type="project" value="InterPro"/>
</dbReference>
<feature type="domain" description="HPt" evidence="27">
    <location>
        <begin position="1383"/>
        <end position="1482"/>
    </location>
</feature>
<evidence type="ECO:0000256" key="9">
    <source>
        <dbReference type="ARBA" id="ARBA00022741"/>
    </source>
</evidence>
<evidence type="ECO:0000256" key="13">
    <source>
        <dbReference type="ARBA" id="ARBA00023012"/>
    </source>
</evidence>
<dbReference type="PANTHER" id="PTHR45339:SF1">
    <property type="entry name" value="HYBRID SIGNAL TRANSDUCTION HISTIDINE KINASE J"/>
    <property type="match status" value="1"/>
</dbReference>
<keyword evidence="15 22" id="KW-0472">Membrane</keyword>
<evidence type="ECO:0000313" key="28">
    <source>
        <dbReference type="EMBL" id="MPW19987.1"/>
    </source>
</evidence>
<evidence type="ECO:0000256" key="12">
    <source>
        <dbReference type="ARBA" id="ARBA00022989"/>
    </source>
</evidence>
<dbReference type="PROSITE" id="PS50109">
    <property type="entry name" value="HIS_KIN"/>
    <property type="match status" value="1"/>
</dbReference>
<dbReference type="Pfam" id="PF22588">
    <property type="entry name" value="dCache_1_like"/>
    <property type="match status" value="1"/>
</dbReference>
<keyword evidence="6" id="KW-0808">Transferase</keyword>
<evidence type="ECO:0000259" key="25">
    <source>
        <dbReference type="PROSITE" id="PS50112"/>
    </source>
</evidence>
<comment type="subcellular location">
    <subcellularLocation>
        <location evidence="2">Cell membrane</location>
        <topology evidence="2">Multi-pass membrane protein</topology>
    </subcellularLocation>
</comment>
<evidence type="ECO:0000259" key="23">
    <source>
        <dbReference type="PROSITE" id="PS50109"/>
    </source>
</evidence>
<feature type="domain" description="Histidine kinase" evidence="23">
    <location>
        <begin position="845"/>
        <end position="1069"/>
    </location>
</feature>
<dbReference type="Pfam" id="PF13188">
    <property type="entry name" value="PAS_8"/>
    <property type="match status" value="1"/>
</dbReference>
<dbReference type="FunFam" id="3.30.565.10:FF:000010">
    <property type="entry name" value="Sensor histidine kinase RcsC"/>
    <property type="match status" value="1"/>
</dbReference>
<dbReference type="CDD" id="cd00082">
    <property type="entry name" value="HisKA"/>
    <property type="match status" value="1"/>
</dbReference>
<keyword evidence="7 22" id="KW-0812">Transmembrane</keyword>
<dbReference type="InterPro" id="IPR013655">
    <property type="entry name" value="PAS_fold_3"/>
</dbReference>
<dbReference type="PROSITE" id="PS50113">
    <property type="entry name" value="PAC"/>
    <property type="match status" value="2"/>
</dbReference>
<sequence>MSSLPSDCNAGRANRQKQSHTLAVALLIAVWTALITFMAWDRHAELSRAVPQAQALADALAGNSDRSLHEAEEIAATIAWHVQREGVNILLHDYVASGLVRLDGMMQVAVVDRSGILRASTIEGFRPVDLSDRDHFRVHIQDRSTRLYVGKSVVGRVSGKTSLQLSRRIDDAQGHFMGVVVVSMAPSYLTDFYEALRVGDHGVVELVGKDDMTIRVRRSGPSTRVDIPLPGKSPLRRALTQSAGGSFTGLSGIDGIDRVFAYRTLQNYPVAVVVGFSVTDYLAIYRARVSALVIAGVVLSLLILSAELYRRQLSRQMQASLRRERESDLRRIEKAQRIESLFRAIPDAVVGFSADGRIDGYNPSLLSLLGWDKAATTDATPDDIARALLARDEGSDRPVKERHLAALLRGNPDECTVAETFRMAVPETVVYELRIERRAEAPAQTIALIRDVTAQTSIRDNEQDLNATLQAIGDAVIATDEEGRIKRFNSAAENLTGCRQQDVIGQHYQRILRIRNIATGDDAALPVKEVMKSGHLFRLAESRVLVTASEDERKVSISMAPLRRNEGDVHGVVMVLRDVSRQYLSDQALIRSEARYRQLITQSPYGVILGQDRTIKFANPKALEMLGARAAAEVLGKGPHDFLHPDWIPVVEERIARMDQYGEMAPTLEEKWIRLDGSSFDCEVTAVPYDIDGKPGALVMLTDITERKKAEAERDRFFELSLDLITLAEPTGRFRRVNPAFTRVLGWSAEELTGRPFIEFVHPDDREATLAEIRRNQDRIDYFENRYMCRDGSTRWLAWRAVAIDGMIYATARDVTDSRTATLQLEHARSEAEAASRSKSAFLAAMSHEIRTPMNGVIGMTEALAETELSDDQADMLSTIRQSAHSLLVIIDDILDFSKIEAGKLDIEFTDVALLDLVESLCSSMLPVAEKRGVELSLVVEADVPEYVVTDETRLRQVLGNLISNAVKFCGGRPGFAGQVSVRVAVHTSSPLELVFSVADNGIGMSEDTMSKLFRPFTQAEASTTRRFGGTGLGLAISRRLVDMMNGTVSVTSAPGEGATFSVSLRVDVPANAPTADPPPLRDVQCILAGNGYDRSGVAAWLQRAGARIVTEQAFNSADRESRLPSGTLLCVQDEPDHSDTAHILPDSAAASLLPAQVWIKAGVRGALQRVRDRVASIGAVGLQRRPLLDAASLALGRTQGALRRDNSPSSARPAKGKLLSVDEARERGQLILVAEDDEVNQRVILRQLAILGHVAEIANNGQEALALWRKHQYALMFTDLHMPEMDGYELVTTIRAEERGARRPIIALTANAIQGEATRAIAVGMDAYLTKPLQLDRLKAVLHEYLAEPEHPEVNNMPISESARPASGTLDLAVLRSVVGDDPDVVRELLGEYLRSVQRLSVELRDHCMAARGQDASAVAHKLKSSSRSVGALGVGDLCARLEGIGKSADSARLQAWVREFDVAIEAVKGEIARLLESELK</sequence>
<dbReference type="SUPFAM" id="SSF55785">
    <property type="entry name" value="PYP-like sensor domain (PAS domain)"/>
    <property type="match status" value="4"/>
</dbReference>
<dbReference type="InterPro" id="IPR013656">
    <property type="entry name" value="PAS_4"/>
</dbReference>
<dbReference type="CDD" id="cd17546">
    <property type="entry name" value="REC_hyHK_CKI1_RcsC-like"/>
    <property type="match status" value="1"/>
</dbReference>
<dbReference type="Pfam" id="PF08447">
    <property type="entry name" value="PAS_3"/>
    <property type="match status" value="1"/>
</dbReference>
<dbReference type="GO" id="GO:0005524">
    <property type="term" value="F:ATP binding"/>
    <property type="evidence" value="ECO:0007669"/>
    <property type="project" value="UniProtKB-KW"/>
</dbReference>
<feature type="transmembrane region" description="Helical" evidence="22">
    <location>
        <begin position="20"/>
        <end position="40"/>
    </location>
</feature>
<dbReference type="PRINTS" id="PR00344">
    <property type="entry name" value="BCTRLSENSOR"/>
</dbReference>
<evidence type="ECO:0000256" key="10">
    <source>
        <dbReference type="ARBA" id="ARBA00022777"/>
    </source>
</evidence>
<feature type="domain" description="PAC" evidence="26">
    <location>
        <begin position="666"/>
        <end position="716"/>
    </location>
</feature>
<evidence type="ECO:0000256" key="14">
    <source>
        <dbReference type="ARBA" id="ARBA00023026"/>
    </source>
</evidence>
<keyword evidence="13" id="KW-0902">Two-component regulatory system</keyword>
<comment type="subunit">
    <text evidence="17">At low DSF concentrations, interacts with RpfF.</text>
</comment>
<evidence type="ECO:0000313" key="29">
    <source>
        <dbReference type="Proteomes" id="UP000484381"/>
    </source>
</evidence>
<dbReference type="SMART" id="SM00091">
    <property type="entry name" value="PAS"/>
    <property type="match status" value="4"/>
</dbReference>
<keyword evidence="29" id="KW-1185">Reference proteome</keyword>
<dbReference type="Gene3D" id="1.20.120.160">
    <property type="entry name" value="HPT domain"/>
    <property type="match status" value="1"/>
</dbReference>
<dbReference type="SUPFAM" id="SSF47384">
    <property type="entry name" value="Homodimeric domain of signal transducing histidine kinase"/>
    <property type="match status" value="1"/>
</dbReference>
<feature type="domain" description="PAC" evidence="26">
    <location>
        <begin position="538"/>
        <end position="591"/>
    </location>
</feature>
<dbReference type="EC" id="2.7.13.3" evidence="3"/>
<comment type="catalytic activity">
    <reaction evidence="1">
        <text>ATP + protein L-histidine = ADP + protein N-phospho-L-histidine.</text>
        <dbReference type="EC" id="2.7.13.3"/>
    </reaction>
</comment>
<evidence type="ECO:0000256" key="20">
    <source>
        <dbReference type="PROSITE-ProRule" id="PRU00110"/>
    </source>
</evidence>
<dbReference type="CDD" id="cd16922">
    <property type="entry name" value="HATPase_EvgS-ArcB-TorS-like"/>
    <property type="match status" value="1"/>
</dbReference>
<dbReference type="Pfam" id="PF08448">
    <property type="entry name" value="PAS_4"/>
    <property type="match status" value="1"/>
</dbReference>
<evidence type="ECO:0000256" key="6">
    <source>
        <dbReference type="ARBA" id="ARBA00022679"/>
    </source>
</evidence>
<keyword evidence="5 21" id="KW-0597">Phosphoprotein</keyword>
<dbReference type="PROSITE" id="PS50112">
    <property type="entry name" value="PAS"/>
    <property type="match status" value="3"/>
</dbReference>
<comment type="caution">
    <text evidence="28">The sequence shown here is derived from an EMBL/GenBank/DDBJ whole genome shotgun (WGS) entry which is preliminary data.</text>
</comment>
<dbReference type="InterPro" id="IPR036890">
    <property type="entry name" value="HATPase_C_sf"/>
</dbReference>
<dbReference type="SMART" id="SM00388">
    <property type="entry name" value="HisKA"/>
    <property type="match status" value="1"/>
</dbReference>
<gene>
    <name evidence="28" type="ORF">GCT13_24565</name>
</gene>
<dbReference type="Pfam" id="PF13426">
    <property type="entry name" value="PAS_9"/>
    <property type="match status" value="1"/>
</dbReference>
<dbReference type="InterPro" id="IPR000700">
    <property type="entry name" value="PAS-assoc_C"/>
</dbReference>
<dbReference type="InterPro" id="IPR004358">
    <property type="entry name" value="Sig_transdc_His_kin-like_C"/>
</dbReference>
<dbReference type="PROSITE" id="PS50894">
    <property type="entry name" value="HPT"/>
    <property type="match status" value="1"/>
</dbReference>
<dbReference type="InterPro" id="IPR001789">
    <property type="entry name" value="Sig_transdc_resp-reg_receiver"/>
</dbReference>
<evidence type="ECO:0000256" key="7">
    <source>
        <dbReference type="ARBA" id="ARBA00022692"/>
    </source>
</evidence>
<keyword evidence="10" id="KW-0418">Kinase</keyword>
<dbReference type="Gene3D" id="1.10.287.130">
    <property type="match status" value="1"/>
</dbReference>
<dbReference type="Pfam" id="PF00072">
    <property type="entry name" value="Response_reg"/>
    <property type="match status" value="1"/>
</dbReference>
<evidence type="ECO:0000256" key="1">
    <source>
        <dbReference type="ARBA" id="ARBA00000085"/>
    </source>
</evidence>
<evidence type="ECO:0000256" key="17">
    <source>
        <dbReference type="ARBA" id="ARBA00064003"/>
    </source>
</evidence>
<evidence type="ECO:0000256" key="4">
    <source>
        <dbReference type="ARBA" id="ARBA00022475"/>
    </source>
</evidence>
<evidence type="ECO:0000256" key="18">
    <source>
        <dbReference type="ARBA" id="ARBA00068150"/>
    </source>
</evidence>
<evidence type="ECO:0000256" key="8">
    <source>
        <dbReference type="ARBA" id="ARBA00022729"/>
    </source>
</evidence>
<dbReference type="InterPro" id="IPR036097">
    <property type="entry name" value="HisK_dim/P_sf"/>
</dbReference>
<name>A0A7X1NDK5_9BURK</name>
<evidence type="ECO:0000256" key="3">
    <source>
        <dbReference type="ARBA" id="ARBA00012438"/>
    </source>
</evidence>
<evidence type="ECO:0000256" key="5">
    <source>
        <dbReference type="ARBA" id="ARBA00022553"/>
    </source>
</evidence>
<dbReference type="InterPro" id="IPR003594">
    <property type="entry name" value="HATPase_dom"/>
</dbReference>
<dbReference type="InterPro" id="IPR035965">
    <property type="entry name" value="PAS-like_dom_sf"/>
</dbReference>
<evidence type="ECO:0000256" key="2">
    <source>
        <dbReference type="ARBA" id="ARBA00004651"/>
    </source>
</evidence>
<evidence type="ECO:0000256" key="21">
    <source>
        <dbReference type="PROSITE-ProRule" id="PRU00169"/>
    </source>
</evidence>
<dbReference type="Gene3D" id="3.30.450.20">
    <property type="entry name" value="PAS domain"/>
    <property type="match status" value="6"/>
</dbReference>
<keyword evidence="4" id="KW-1003">Cell membrane</keyword>
<evidence type="ECO:0000259" key="26">
    <source>
        <dbReference type="PROSITE" id="PS50113"/>
    </source>
</evidence>
<feature type="domain" description="PAS" evidence="25">
    <location>
        <begin position="461"/>
        <end position="506"/>
    </location>
</feature>
<protein>
    <recommendedName>
        <fullName evidence="18">Sensory/regulatory protein RpfC</fullName>
        <ecNumber evidence="3">2.7.13.3</ecNumber>
    </recommendedName>
    <alternativeName>
        <fullName evidence="19">Virulence sensor protein BvgS</fullName>
    </alternativeName>
</protein>
<dbReference type="InterPro" id="IPR054327">
    <property type="entry name" value="His-kinase-like_sensor"/>
</dbReference>
<dbReference type="InterPro" id="IPR005467">
    <property type="entry name" value="His_kinase_dom"/>
</dbReference>
<feature type="modified residue" description="Phosphohistidine" evidence="20">
    <location>
        <position position="1422"/>
    </location>
</feature>
<dbReference type="SMART" id="SM00448">
    <property type="entry name" value="REC"/>
    <property type="match status" value="1"/>
</dbReference>
<dbReference type="Gene3D" id="3.40.50.2300">
    <property type="match status" value="1"/>
</dbReference>
<evidence type="ECO:0000256" key="16">
    <source>
        <dbReference type="ARBA" id="ARBA00058004"/>
    </source>
</evidence>
<dbReference type="CDD" id="cd12915">
    <property type="entry name" value="PDC2_DGC_like"/>
    <property type="match status" value="1"/>
</dbReference>
<dbReference type="InterPro" id="IPR036641">
    <property type="entry name" value="HPT_dom_sf"/>
</dbReference>
<feature type="domain" description="PAS" evidence="25">
    <location>
        <begin position="334"/>
        <end position="373"/>
    </location>
</feature>
<keyword evidence="9" id="KW-0547">Nucleotide-binding</keyword>
<evidence type="ECO:0000256" key="15">
    <source>
        <dbReference type="ARBA" id="ARBA00023136"/>
    </source>
</evidence>
<dbReference type="InterPro" id="IPR008207">
    <property type="entry name" value="Sig_transdc_His_kin_Hpt_dom"/>
</dbReference>
<dbReference type="PROSITE" id="PS50110">
    <property type="entry name" value="RESPONSE_REGULATORY"/>
    <property type="match status" value="1"/>
</dbReference>
<keyword evidence="12 22" id="KW-1133">Transmembrane helix</keyword>
<evidence type="ECO:0000259" key="27">
    <source>
        <dbReference type="PROSITE" id="PS50894"/>
    </source>
</evidence>
<accession>A0A7X1NDK5</accession>
<dbReference type="Pfam" id="PF00512">
    <property type="entry name" value="HisKA"/>
    <property type="match status" value="1"/>
</dbReference>
<dbReference type="SUPFAM" id="SSF52172">
    <property type="entry name" value="CheY-like"/>
    <property type="match status" value="1"/>
</dbReference>
<feature type="domain" description="Response regulatory" evidence="24">
    <location>
        <begin position="1231"/>
        <end position="1347"/>
    </location>
</feature>
<dbReference type="SMART" id="SM00387">
    <property type="entry name" value="HATPase_c"/>
    <property type="match status" value="1"/>
</dbReference>
<evidence type="ECO:0000259" key="24">
    <source>
        <dbReference type="PROSITE" id="PS50110"/>
    </source>
</evidence>
<keyword evidence="8" id="KW-0732">Signal</keyword>
<dbReference type="InterPro" id="IPR003661">
    <property type="entry name" value="HisK_dim/P_dom"/>
</dbReference>